<feature type="non-terminal residue" evidence="1">
    <location>
        <position position="1"/>
    </location>
</feature>
<reference evidence="1 2" key="1">
    <citation type="journal article" date="2015" name="Nature">
        <title>rRNA introns, odd ribosomes, and small enigmatic genomes across a large radiation of phyla.</title>
        <authorList>
            <person name="Brown C.T."/>
            <person name="Hug L.A."/>
            <person name="Thomas B.C."/>
            <person name="Sharon I."/>
            <person name="Castelle C.J."/>
            <person name="Singh A."/>
            <person name="Wilkins M.J."/>
            <person name="Williams K.H."/>
            <person name="Banfield J.F."/>
        </authorList>
    </citation>
    <scope>NUCLEOTIDE SEQUENCE [LARGE SCALE GENOMIC DNA]</scope>
</reference>
<organism evidence="1 2">
    <name type="scientific">Candidatus Collierbacteria bacterium GW2011_GWB2_44_22</name>
    <dbReference type="NCBI Taxonomy" id="1618387"/>
    <lineage>
        <taxon>Bacteria</taxon>
        <taxon>Candidatus Collieribacteriota</taxon>
    </lineage>
</organism>
<dbReference type="STRING" id="1618387.UW44_C0007G0001"/>
<protein>
    <submittedName>
        <fullName evidence="1">Uncharacterized protein</fullName>
    </submittedName>
</protein>
<name>A0A0G1HXG8_9BACT</name>
<evidence type="ECO:0000313" key="1">
    <source>
        <dbReference type="EMBL" id="KKT51826.1"/>
    </source>
</evidence>
<accession>A0A0G1HXG8</accession>
<evidence type="ECO:0000313" key="2">
    <source>
        <dbReference type="Proteomes" id="UP000034006"/>
    </source>
</evidence>
<sequence>LRDLKDLIDKKLIRKKGKTKGALYVMGKTRSYR</sequence>
<dbReference type="AlphaFoldDB" id="A0A0G1HXG8"/>
<dbReference type="Proteomes" id="UP000034006">
    <property type="component" value="Unassembled WGS sequence"/>
</dbReference>
<dbReference type="EMBL" id="LCIH01000007">
    <property type="protein sequence ID" value="KKT51826.1"/>
    <property type="molecule type" value="Genomic_DNA"/>
</dbReference>
<gene>
    <name evidence="1" type="ORF">UW44_C0007G0001</name>
</gene>
<proteinExistence type="predicted"/>
<comment type="caution">
    <text evidence="1">The sequence shown here is derived from an EMBL/GenBank/DDBJ whole genome shotgun (WGS) entry which is preliminary data.</text>
</comment>